<feature type="compositionally biased region" description="Basic and acidic residues" evidence="2">
    <location>
        <begin position="8"/>
        <end position="22"/>
    </location>
</feature>
<gene>
    <name evidence="4" type="ORF">RHSIM_Rhsim11G0186200</name>
</gene>
<dbReference type="AlphaFoldDB" id="A0A834LBB8"/>
<reference evidence="4" key="1">
    <citation type="submission" date="2019-11" db="EMBL/GenBank/DDBJ databases">
        <authorList>
            <person name="Liu Y."/>
            <person name="Hou J."/>
            <person name="Li T.-Q."/>
            <person name="Guan C.-H."/>
            <person name="Wu X."/>
            <person name="Wu H.-Z."/>
            <person name="Ling F."/>
            <person name="Zhang R."/>
            <person name="Shi X.-G."/>
            <person name="Ren J.-P."/>
            <person name="Chen E.-F."/>
            <person name="Sun J.-M."/>
        </authorList>
    </citation>
    <scope>NUCLEOTIDE SEQUENCE</scope>
    <source>
        <strain evidence="4">Adult_tree_wgs_1</strain>
        <tissue evidence="4">Leaves</tissue>
    </source>
</reference>
<keyword evidence="1" id="KW-0479">Metal-binding</keyword>
<dbReference type="EMBL" id="WJXA01000011">
    <property type="protein sequence ID" value="KAF7127764.1"/>
    <property type="molecule type" value="Genomic_DNA"/>
</dbReference>
<protein>
    <recommendedName>
        <fullName evidence="3">SWIM-type domain-containing protein</fullName>
    </recommendedName>
</protein>
<evidence type="ECO:0000313" key="5">
    <source>
        <dbReference type="Proteomes" id="UP000626092"/>
    </source>
</evidence>
<sequence>MDQFSSRTSKDVNVKNDINKFPEEEDDLGDSIEDGVNGKQGLDSQIGLEGLNMLTARDVFKMKFDSEENAHAFYNAYAKVMGFSIRKDRKKVRRENVVVSRKWVCSRQGVRAKKYLERVDRLRAPRAETRVGCKAIFRVHYDVKMGEYIVTHFVSEHNHPLVAPHCVPFLWSHRSVTNADKAQTKAMRNVGISTGQIMDLMTIQSGGFDKVGFVRKDLHNSVQADRKVELKDGDAEGILGYLSAKALDDPLFFYKYDVDHENCLDKLFWADSRSRLDYAAFGDVLVFDTTYRTNAYKKPFVMLCGVSNHYMSIIFGCALLPNETTETYMCVLETLMEAMDGKKPISVVTDGDKAMRQAIITIIPSAKHRLCTWHLQRNAVSNVHKPKFHEDFKRLKSLECDRDEFDKAWAVLVKQYNIESNSWVVEAYRNRHKWAESYLRGHFFAGMSSSQRCEGMHAYFNRFLKVRLKLYEFVWHYDRAIARMRVNEAAAEGVTENSFPVLTTQLKKLEKNAAELYTRKIFLKFRAEMELEAKFYVKQQLEEEDHYVYKLEQYATENKWRVEFHPFDGSIKCPCMKLESFGIPCCHIIAVMKFQQLVSIPTSCVVQRWTRSARSSSPQPGLAKIPNLLTQTTRYGILSSAFNLLSYYASHTDKDFVEAREVGFQMMCEMKNRWEMRNADKGEEKNSATKLFGIRDPKVVKTKGNPGGSSSASKIPTGRKCGNCSSSHRFKSRAVTVERFVDMDKLVRTGIPNLILGSNLENLMEQNGQANVDMVREFFTELQSYKASLWSLGFSEMALTTAGGLSLDKSGNRANRSVTIEGNSEASSNGHWRGKFSLSSSSDENGDAKQRVLLP</sequence>
<name>A0A834LBB8_RHOSS</name>
<comment type="caution">
    <text evidence="4">The sequence shown here is derived from an EMBL/GenBank/DDBJ whole genome shotgun (WGS) entry which is preliminary data.</text>
</comment>
<dbReference type="PANTHER" id="PTHR47718:SF15">
    <property type="entry name" value="PROTEIN FAR1-RELATED SEQUENCE 5-LIKE"/>
    <property type="match status" value="1"/>
</dbReference>
<feature type="region of interest" description="Disordered" evidence="2">
    <location>
        <begin position="699"/>
        <end position="720"/>
    </location>
</feature>
<evidence type="ECO:0000259" key="3">
    <source>
        <dbReference type="PROSITE" id="PS50966"/>
    </source>
</evidence>
<dbReference type="Pfam" id="PF10551">
    <property type="entry name" value="MULE"/>
    <property type="match status" value="1"/>
</dbReference>
<feature type="compositionally biased region" description="Basic and acidic residues" evidence="2">
    <location>
        <begin position="846"/>
        <end position="855"/>
    </location>
</feature>
<dbReference type="Proteomes" id="UP000626092">
    <property type="component" value="Unassembled WGS sequence"/>
</dbReference>
<evidence type="ECO:0000313" key="4">
    <source>
        <dbReference type="EMBL" id="KAF7127764.1"/>
    </source>
</evidence>
<dbReference type="Pfam" id="PF03101">
    <property type="entry name" value="FAR1"/>
    <property type="match status" value="1"/>
</dbReference>
<dbReference type="PANTHER" id="PTHR47718">
    <property type="entry name" value="OS01G0519700 PROTEIN"/>
    <property type="match status" value="1"/>
</dbReference>
<keyword evidence="5" id="KW-1185">Reference proteome</keyword>
<evidence type="ECO:0000256" key="1">
    <source>
        <dbReference type="PROSITE-ProRule" id="PRU00325"/>
    </source>
</evidence>
<accession>A0A834LBB8</accession>
<dbReference type="InterPro" id="IPR004330">
    <property type="entry name" value="FAR1_DNA_bnd_dom"/>
</dbReference>
<dbReference type="InterPro" id="IPR018289">
    <property type="entry name" value="MULE_transposase_dom"/>
</dbReference>
<keyword evidence="1" id="KW-0863">Zinc-finger</keyword>
<feature type="compositionally biased region" description="Polar residues" evidence="2">
    <location>
        <begin position="820"/>
        <end position="830"/>
    </location>
</feature>
<feature type="domain" description="SWIM-type" evidence="3">
    <location>
        <begin position="560"/>
        <end position="596"/>
    </location>
</feature>
<proteinExistence type="predicted"/>
<dbReference type="InterPro" id="IPR007527">
    <property type="entry name" value="Znf_SWIM"/>
</dbReference>
<evidence type="ECO:0000256" key="2">
    <source>
        <dbReference type="SAM" id="MobiDB-lite"/>
    </source>
</evidence>
<dbReference type="GO" id="GO:0008270">
    <property type="term" value="F:zinc ion binding"/>
    <property type="evidence" value="ECO:0007669"/>
    <property type="project" value="UniProtKB-KW"/>
</dbReference>
<feature type="region of interest" description="Disordered" evidence="2">
    <location>
        <begin position="1"/>
        <end position="30"/>
    </location>
</feature>
<dbReference type="OrthoDB" id="1749428at2759"/>
<feature type="region of interest" description="Disordered" evidence="2">
    <location>
        <begin position="820"/>
        <end position="855"/>
    </location>
</feature>
<dbReference type="PROSITE" id="PS50966">
    <property type="entry name" value="ZF_SWIM"/>
    <property type="match status" value="1"/>
</dbReference>
<organism evidence="4 5">
    <name type="scientific">Rhododendron simsii</name>
    <name type="common">Sims's rhododendron</name>
    <dbReference type="NCBI Taxonomy" id="118357"/>
    <lineage>
        <taxon>Eukaryota</taxon>
        <taxon>Viridiplantae</taxon>
        <taxon>Streptophyta</taxon>
        <taxon>Embryophyta</taxon>
        <taxon>Tracheophyta</taxon>
        <taxon>Spermatophyta</taxon>
        <taxon>Magnoliopsida</taxon>
        <taxon>eudicotyledons</taxon>
        <taxon>Gunneridae</taxon>
        <taxon>Pentapetalae</taxon>
        <taxon>asterids</taxon>
        <taxon>Ericales</taxon>
        <taxon>Ericaceae</taxon>
        <taxon>Ericoideae</taxon>
        <taxon>Rhodoreae</taxon>
        <taxon>Rhododendron</taxon>
    </lineage>
</organism>
<keyword evidence="1" id="KW-0862">Zinc</keyword>